<dbReference type="OrthoDB" id="9811519at2"/>
<keyword evidence="2" id="KW-0560">Oxidoreductase</keyword>
<dbReference type="InterPro" id="IPR043143">
    <property type="entry name" value="Mal/L-sulf/L-lact_DH-like_NADP"/>
</dbReference>
<dbReference type="EMBL" id="FUXL01000022">
    <property type="protein sequence ID" value="SKA37423.1"/>
    <property type="molecule type" value="Genomic_DNA"/>
</dbReference>
<dbReference type="Pfam" id="PF02615">
    <property type="entry name" value="Ldh_2"/>
    <property type="match status" value="1"/>
</dbReference>
<dbReference type="InterPro" id="IPR043144">
    <property type="entry name" value="Mal/L-sulf/L-lact_DH-like_ah"/>
</dbReference>
<evidence type="ECO:0000313" key="3">
    <source>
        <dbReference type="EMBL" id="SKA37423.1"/>
    </source>
</evidence>
<sequence>MSTVDAEALTAFCRDLFLAADAPAEVAAVVAESLVYADLRGIESHGVVRCEIYLERIAKGMVEPRAPVVLTKDEGVTGLVDGGNQFGAYVGVKALQAVTERAKRHGICALGVCHSNHFGTAAYYVERAVRDGLAMMVMSNASQTMPAAGGVRPFLGTNPLAFGFPGDREVPFILDMATSLVARGKIIMAAKRGEDIPLGWAVDKEGRPTTDAQAALDGAVLPMGGAKGSGLSMAIDIMSGVLTGAGFGPGVRNMYLDWQNPQNVGHFFLAIDIARFVELDLFKRRIGSFIDQLKAEPRAPGVEELLYAGEVEHRLQTKRQREGIQLADKLTADLKRLGEERGVAWPA</sequence>
<gene>
    <name evidence="3" type="ORF">SAMN05428963_12234</name>
</gene>
<protein>
    <submittedName>
        <fullName evidence="3">Malate/lactate/ureidoglycolate dehydrogenase, LDH2 family</fullName>
    </submittedName>
</protein>
<dbReference type="Gene3D" id="3.30.1370.60">
    <property type="entry name" value="Hypothetical oxidoreductase yiak, domain 2"/>
    <property type="match status" value="1"/>
</dbReference>
<evidence type="ECO:0000313" key="4">
    <source>
        <dbReference type="Proteomes" id="UP000190135"/>
    </source>
</evidence>
<evidence type="ECO:0000256" key="2">
    <source>
        <dbReference type="ARBA" id="ARBA00023002"/>
    </source>
</evidence>
<dbReference type="Gene3D" id="1.10.1530.10">
    <property type="match status" value="1"/>
</dbReference>
<reference evidence="3 4" key="1">
    <citation type="submission" date="2017-02" db="EMBL/GenBank/DDBJ databases">
        <authorList>
            <person name="Peterson S.W."/>
        </authorList>
    </citation>
    <scope>NUCLEOTIDE SEQUENCE [LARGE SCALE GENOMIC DNA]</scope>
    <source>
        <strain evidence="3 4">USBA 369</strain>
    </source>
</reference>
<name>A0A1T4TAJ6_9HYPH</name>
<proteinExistence type="inferred from homology"/>
<dbReference type="GO" id="GO:0016491">
    <property type="term" value="F:oxidoreductase activity"/>
    <property type="evidence" value="ECO:0007669"/>
    <property type="project" value="UniProtKB-KW"/>
</dbReference>
<dbReference type="InterPro" id="IPR003767">
    <property type="entry name" value="Malate/L-lactate_DH-like"/>
</dbReference>
<dbReference type="InterPro" id="IPR036111">
    <property type="entry name" value="Mal/L-sulfo/L-lacto_DH-like_sf"/>
</dbReference>
<dbReference type="Proteomes" id="UP000190135">
    <property type="component" value="Unassembled WGS sequence"/>
</dbReference>
<dbReference type="AlphaFoldDB" id="A0A1T4TAJ6"/>
<dbReference type="RefSeq" id="WP_078710330.1">
    <property type="nucleotide sequence ID" value="NZ_FUXL01000022.1"/>
</dbReference>
<keyword evidence="4" id="KW-1185">Reference proteome</keyword>
<evidence type="ECO:0000256" key="1">
    <source>
        <dbReference type="ARBA" id="ARBA00006056"/>
    </source>
</evidence>
<organism evidence="3 4">
    <name type="scientific">Consotaella salsifontis</name>
    <dbReference type="NCBI Taxonomy" id="1365950"/>
    <lineage>
        <taxon>Bacteria</taxon>
        <taxon>Pseudomonadati</taxon>
        <taxon>Pseudomonadota</taxon>
        <taxon>Alphaproteobacteria</taxon>
        <taxon>Hyphomicrobiales</taxon>
        <taxon>Aurantimonadaceae</taxon>
        <taxon>Consotaella</taxon>
    </lineage>
</organism>
<dbReference type="PANTHER" id="PTHR11091:SF0">
    <property type="entry name" value="MALATE DEHYDROGENASE"/>
    <property type="match status" value="1"/>
</dbReference>
<comment type="similarity">
    <text evidence="1">Belongs to the LDH2/MDH2 oxidoreductase family.</text>
</comment>
<dbReference type="SUPFAM" id="SSF89733">
    <property type="entry name" value="L-sulfolactate dehydrogenase-like"/>
    <property type="match status" value="1"/>
</dbReference>
<accession>A0A1T4TAJ6</accession>
<dbReference type="PANTHER" id="PTHR11091">
    <property type="entry name" value="OXIDOREDUCTASE-RELATED"/>
    <property type="match status" value="1"/>
</dbReference>
<dbReference type="STRING" id="1365950.SAMN05428963_12234"/>